<evidence type="ECO:0000313" key="1">
    <source>
        <dbReference type="EnsemblPlants" id="AVESA.00010b.r2.7AG1247240.1.CDS.1"/>
    </source>
</evidence>
<protein>
    <submittedName>
        <fullName evidence="1">Uncharacterized protein</fullName>
    </submittedName>
</protein>
<name>A0ACD5ZX15_AVESA</name>
<accession>A0ACD5ZX15</accession>
<proteinExistence type="predicted"/>
<keyword evidence="2" id="KW-1185">Reference proteome</keyword>
<organism evidence="1 2">
    <name type="scientific">Avena sativa</name>
    <name type="common">Oat</name>
    <dbReference type="NCBI Taxonomy" id="4498"/>
    <lineage>
        <taxon>Eukaryota</taxon>
        <taxon>Viridiplantae</taxon>
        <taxon>Streptophyta</taxon>
        <taxon>Embryophyta</taxon>
        <taxon>Tracheophyta</taxon>
        <taxon>Spermatophyta</taxon>
        <taxon>Magnoliopsida</taxon>
        <taxon>Liliopsida</taxon>
        <taxon>Poales</taxon>
        <taxon>Poaceae</taxon>
        <taxon>BOP clade</taxon>
        <taxon>Pooideae</taxon>
        <taxon>Poodae</taxon>
        <taxon>Poeae</taxon>
        <taxon>Poeae Chloroplast Group 1 (Aveneae type)</taxon>
        <taxon>Aveninae</taxon>
        <taxon>Avena</taxon>
    </lineage>
</organism>
<reference evidence="1" key="2">
    <citation type="submission" date="2025-09" db="UniProtKB">
        <authorList>
            <consortium name="EnsemblPlants"/>
        </authorList>
    </citation>
    <scope>IDENTIFICATION</scope>
</reference>
<dbReference type="EnsemblPlants" id="AVESA.00010b.r2.7AG1247240.1">
    <property type="protein sequence ID" value="AVESA.00010b.r2.7AG1247240.1.CDS.1"/>
    <property type="gene ID" value="AVESA.00010b.r2.7AG1247240"/>
</dbReference>
<sequence length="656" mass="71424">MDGMLYGCSPMALHRHRLLLLTAVVAVIVFLPSVFSQLPNICGTKASGRYACPDCSTSTTATSNRSASFEASLLKFQASLQDMAAADASFLNATFTAKDSDTVYGLAMCFADAEQSDCSDCLTGAAAELAGTRCAVRNDMVLWYAHCLVCYNNTAFFGTADTSPAQRYDVPNPSNFSDPVSLAAARQRLATRMLPAAAASAFRFSFDAQEVTPNTTLHGLAQCTEDLPAEECSRCLASHTAWLDGCCARMNGVRLIGPSCYLRYEFMGFTPGTPPSMAPLLPSAPTSVPGTPLGRKKSRIYLLAGTLSALALLSFFLGAFLCYKKKRHCSLIPPMPWKRDTPKIESFLRRQHPRRYSYSQVIRMTKSFAHKIGQGGNGVVYKGTLPDGCEIAVKMLKDNVDGEDFMTEVASISRTSHVNIVTLLGFCLQGRSKRGLIYEFMPNGSLERYSFGQATEHSLGWETLFDIAVGIARGLEYLHRGCNAHIVHFDIKPHNILLDHDLRPKISDFGLAKLCPQKESTISVSIAGARGTIGYIAPEVFSRGIGAVTSKSDVYSYGMMVLEMSGARRSMDGGEVPGSETSSSSKYFPQCLYEGLDRFCARACEIDGEASELVRKMVVVGLWCVQISPSDRPSMSRVVEMLEKSTEELQLPPHGP</sequence>
<evidence type="ECO:0000313" key="2">
    <source>
        <dbReference type="Proteomes" id="UP001732700"/>
    </source>
</evidence>
<reference evidence="1" key="1">
    <citation type="submission" date="2021-05" db="EMBL/GenBank/DDBJ databases">
        <authorList>
            <person name="Scholz U."/>
            <person name="Mascher M."/>
            <person name="Fiebig A."/>
        </authorList>
    </citation>
    <scope>NUCLEOTIDE SEQUENCE [LARGE SCALE GENOMIC DNA]</scope>
</reference>
<dbReference type="Proteomes" id="UP001732700">
    <property type="component" value="Chromosome 7A"/>
</dbReference>